<name>A0A2K3P952_TRIPR</name>
<accession>A0A2K3P952</accession>
<evidence type="ECO:0000313" key="2">
    <source>
        <dbReference type="Proteomes" id="UP000236291"/>
    </source>
</evidence>
<gene>
    <name evidence="1" type="ORF">L195_g008422</name>
</gene>
<dbReference type="Proteomes" id="UP000236291">
    <property type="component" value="Unassembled WGS sequence"/>
</dbReference>
<dbReference type="EMBL" id="ASHM01004803">
    <property type="protein sequence ID" value="PNY11807.1"/>
    <property type="molecule type" value="Genomic_DNA"/>
</dbReference>
<protein>
    <submittedName>
        <fullName evidence="1">C2H2 zinc finger protein</fullName>
    </submittedName>
</protein>
<sequence length="116" mass="13089">GDRAKGVTRYKEFEHWKEFIVENMVYVLNSCYVNDNDACFKIIGGALHEVVKTQTAAYGEKKPCTNLILANECGDMVDVTLWEAFSIRLMNYISDRKEKGPIILILTHAQCTLGGL</sequence>
<feature type="non-terminal residue" evidence="1">
    <location>
        <position position="1"/>
    </location>
</feature>
<evidence type="ECO:0000313" key="1">
    <source>
        <dbReference type="EMBL" id="PNY11807.1"/>
    </source>
</evidence>
<reference evidence="1 2" key="1">
    <citation type="journal article" date="2014" name="Am. J. Bot.">
        <title>Genome assembly and annotation for red clover (Trifolium pratense; Fabaceae).</title>
        <authorList>
            <person name="Istvanek J."/>
            <person name="Jaros M."/>
            <person name="Krenek A."/>
            <person name="Repkova J."/>
        </authorList>
    </citation>
    <scope>NUCLEOTIDE SEQUENCE [LARGE SCALE GENOMIC DNA]</scope>
    <source>
        <strain evidence="2">cv. Tatra</strain>
        <tissue evidence="1">Young leaves</tissue>
    </source>
</reference>
<reference evidence="1 2" key="2">
    <citation type="journal article" date="2017" name="Front. Plant Sci.">
        <title>Gene Classification and Mining of Molecular Markers Useful in Red Clover (Trifolium pratense) Breeding.</title>
        <authorList>
            <person name="Istvanek J."/>
            <person name="Dluhosova J."/>
            <person name="Dluhos P."/>
            <person name="Patkova L."/>
            <person name="Nedelnik J."/>
            <person name="Repkova J."/>
        </authorList>
    </citation>
    <scope>NUCLEOTIDE SEQUENCE [LARGE SCALE GENOMIC DNA]</scope>
    <source>
        <strain evidence="2">cv. Tatra</strain>
        <tissue evidence="1">Young leaves</tissue>
    </source>
</reference>
<organism evidence="1 2">
    <name type="scientific">Trifolium pratense</name>
    <name type="common">Red clover</name>
    <dbReference type="NCBI Taxonomy" id="57577"/>
    <lineage>
        <taxon>Eukaryota</taxon>
        <taxon>Viridiplantae</taxon>
        <taxon>Streptophyta</taxon>
        <taxon>Embryophyta</taxon>
        <taxon>Tracheophyta</taxon>
        <taxon>Spermatophyta</taxon>
        <taxon>Magnoliopsida</taxon>
        <taxon>eudicotyledons</taxon>
        <taxon>Gunneridae</taxon>
        <taxon>Pentapetalae</taxon>
        <taxon>rosids</taxon>
        <taxon>fabids</taxon>
        <taxon>Fabales</taxon>
        <taxon>Fabaceae</taxon>
        <taxon>Papilionoideae</taxon>
        <taxon>50 kb inversion clade</taxon>
        <taxon>NPAAA clade</taxon>
        <taxon>Hologalegina</taxon>
        <taxon>IRL clade</taxon>
        <taxon>Trifolieae</taxon>
        <taxon>Trifolium</taxon>
    </lineage>
</organism>
<comment type="caution">
    <text evidence="1">The sequence shown here is derived from an EMBL/GenBank/DDBJ whole genome shotgun (WGS) entry which is preliminary data.</text>
</comment>
<dbReference type="AlphaFoldDB" id="A0A2K3P952"/>
<proteinExistence type="predicted"/>